<proteinExistence type="predicted"/>
<dbReference type="Proteomes" id="UP000710440">
    <property type="component" value="Unassembled WGS sequence"/>
</dbReference>
<dbReference type="OrthoDB" id="3700556at2759"/>
<protein>
    <submittedName>
        <fullName evidence="2">Uncharacterized protein</fullName>
    </submittedName>
</protein>
<gene>
    <name evidence="2" type="ORF">Aspvir_003292</name>
</gene>
<dbReference type="RefSeq" id="XP_043130812.1">
    <property type="nucleotide sequence ID" value="XM_043274877.1"/>
</dbReference>
<keyword evidence="1" id="KW-0472">Membrane</keyword>
<feature type="transmembrane region" description="Helical" evidence="1">
    <location>
        <begin position="26"/>
        <end position="50"/>
    </location>
</feature>
<name>A0A9P3C9T4_ASPVI</name>
<accession>A0A9P3C9T4</accession>
<evidence type="ECO:0000313" key="3">
    <source>
        <dbReference type="Proteomes" id="UP000710440"/>
    </source>
</evidence>
<evidence type="ECO:0000256" key="1">
    <source>
        <dbReference type="SAM" id="Phobius"/>
    </source>
</evidence>
<reference evidence="2 3" key="1">
    <citation type="submission" date="2021-02" db="EMBL/GenBank/DDBJ databases">
        <title>Pan-genome distribution and transcriptional activeness of fungal secondary metabolism genes in Aspergillus section Fumigati.</title>
        <authorList>
            <person name="Takahashi H."/>
            <person name="Umemura M."/>
            <person name="Ninomiya A."/>
            <person name="Kusuya Y."/>
            <person name="Urayama S."/>
            <person name="Shimizu M."/>
            <person name="Watanabe A."/>
            <person name="Kamei K."/>
            <person name="Yaguchi T."/>
            <person name="Hagiwara D."/>
        </authorList>
    </citation>
    <scope>NUCLEOTIDE SEQUENCE [LARGE SCALE GENOMIC DNA]</scope>
    <source>
        <strain evidence="2 3">IFM 47045</strain>
    </source>
</reference>
<dbReference type="EMBL" id="BOPL01000014">
    <property type="protein sequence ID" value="GIK07626.1"/>
    <property type="molecule type" value="Genomic_DNA"/>
</dbReference>
<comment type="caution">
    <text evidence="2">The sequence shown here is derived from an EMBL/GenBank/DDBJ whole genome shotgun (WGS) entry which is preliminary data.</text>
</comment>
<sequence>MFRDPKQVIANPAASLPVSSLQPVPVAAWGALAMAHLGVLMVVGVHMLVVRDGDYQSAIKKLSDSGFTISTPKRGPRPGAIAEYRDPERVLQQINSGYKHLDGSSTTFNYPARCRERTEQVVLIPNSFAHLKLEPNTAGQFADAAHYDVFGNIWYPDEETLIESLVKAAIDEESLGHSIWGSLLEAWVSMMVGYLDIQNDIIDNSDDERAVAWYSKHFGRIYEENHGPMDRRITKRLGSAS</sequence>
<dbReference type="AlphaFoldDB" id="A0A9P3C9T4"/>
<keyword evidence="3" id="KW-1185">Reference proteome</keyword>
<evidence type="ECO:0000313" key="2">
    <source>
        <dbReference type="EMBL" id="GIK07626.1"/>
    </source>
</evidence>
<keyword evidence="1" id="KW-1133">Transmembrane helix</keyword>
<dbReference type="GeneID" id="66931274"/>
<keyword evidence="1" id="KW-0812">Transmembrane</keyword>
<organism evidence="2 3">
    <name type="scientific">Aspergillus viridinutans</name>
    <dbReference type="NCBI Taxonomy" id="75553"/>
    <lineage>
        <taxon>Eukaryota</taxon>
        <taxon>Fungi</taxon>
        <taxon>Dikarya</taxon>
        <taxon>Ascomycota</taxon>
        <taxon>Pezizomycotina</taxon>
        <taxon>Eurotiomycetes</taxon>
        <taxon>Eurotiomycetidae</taxon>
        <taxon>Eurotiales</taxon>
        <taxon>Aspergillaceae</taxon>
        <taxon>Aspergillus</taxon>
        <taxon>Aspergillus subgen. Fumigati</taxon>
    </lineage>
</organism>